<dbReference type="RefSeq" id="WP_090537085.1">
    <property type="nucleotide sequence ID" value="NZ_FNRQ01000009.1"/>
</dbReference>
<protein>
    <recommendedName>
        <fullName evidence="1">Putative DNA-binding domain-containing protein</fullName>
    </recommendedName>
</protein>
<name>A0A1H4HKN6_9BURK</name>
<dbReference type="OrthoDB" id="4146344at2"/>
<dbReference type="EMBL" id="FNRQ01000009">
    <property type="protein sequence ID" value="SEB21608.1"/>
    <property type="molecule type" value="Genomic_DNA"/>
</dbReference>
<dbReference type="InterPro" id="IPR018640">
    <property type="entry name" value="DUF2063"/>
</dbReference>
<proteinExistence type="predicted"/>
<accession>A0A1H4HKN6</accession>
<dbReference type="STRING" id="83784.SAMN05192564_109145"/>
<organism evidence="2 3">
    <name type="scientific">Paraburkholderia sartisoli</name>
    <dbReference type="NCBI Taxonomy" id="83784"/>
    <lineage>
        <taxon>Bacteria</taxon>
        <taxon>Pseudomonadati</taxon>
        <taxon>Pseudomonadota</taxon>
        <taxon>Betaproteobacteria</taxon>
        <taxon>Burkholderiales</taxon>
        <taxon>Burkholderiaceae</taxon>
        <taxon>Paraburkholderia</taxon>
    </lineage>
</organism>
<sequence length="271" mass="29454">MNASAPTLLELQQAIQRSLLEPTDGEASAWVIADGLDAGARLGIYRNTCASVLVTALRLAFPAVQRLVGPEFFEGAAGLFVAQAPPRSAWLDEYGAEFPDFLGRLPQAAPVPYLADVARLEWHVNLVLHAPDVQPLDIARLTALSEAGSAQLRFEPHPAVRLLRCEFPADNIWRAVLERDERAMTAVDLAEGPVWLLVHRTQNRIDVIRLGECEWRLAADLFSGKPLSAALEGTRCDDAHSVLATLLASGCLAEVNVVPEAVAGEIRRTRT</sequence>
<evidence type="ECO:0000313" key="2">
    <source>
        <dbReference type="EMBL" id="SEB21608.1"/>
    </source>
</evidence>
<dbReference type="Gene3D" id="1.10.150.690">
    <property type="entry name" value="DUF2063"/>
    <property type="match status" value="1"/>
</dbReference>
<dbReference type="AlphaFoldDB" id="A0A1H4HKN6"/>
<dbReference type="Pfam" id="PF09836">
    <property type="entry name" value="DUF2063"/>
    <property type="match status" value="1"/>
</dbReference>
<dbReference type="InterPro" id="IPR044922">
    <property type="entry name" value="DUF2063_N_sf"/>
</dbReference>
<reference evidence="3" key="1">
    <citation type="submission" date="2016-10" db="EMBL/GenBank/DDBJ databases">
        <authorList>
            <person name="Varghese N."/>
            <person name="Submissions S."/>
        </authorList>
    </citation>
    <scope>NUCLEOTIDE SEQUENCE [LARGE SCALE GENOMIC DNA]</scope>
    <source>
        <strain evidence="3">LMG 24000</strain>
    </source>
</reference>
<gene>
    <name evidence="2" type="ORF">SAMN05192564_109145</name>
</gene>
<evidence type="ECO:0000259" key="1">
    <source>
        <dbReference type="Pfam" id="PF09836"/>
    </source>
</evidence>
<evidence type="ECO:0000313" key="3">
    <source>
        <dbReference type="Proteomes" id="UP000198638"/>
    </source>
</evidence>
<keyword evidence="3" id="KW-1185">Reference proteome</keyword>
<dbReference type="Proteomes" id="UP000198638">
    <property type="component" value="Unassembled WGS sequence"/>
</dbReference>
<feature type="domain" description="Putative DNA-binding" evidence="1">
    <location>
        <begin position="10"/>
        <end position="102"/>
    </location>
</feature>